<dbReference type="OrthoDB" id="9810761at2"/>
<dbReference type="EMBL" id="VDMN01000011">
    <property type="protein sequence ID" value="TNM59844.1"/>
    <property type="molecule type" value="Genomic_DNA"/>
</dbReference>
<accession>A0A5C4XBR1</accession>
<organism evidence="4 5">
    <name type="scientific">Aliirhizobium smilacinae</name>
    <dbReference type="NCBI Taxonomy" id="1395944"/>
    <lineage>
        <taxon>Bacteria</taxon>
        <taxon>Pseudomonadati</taxon>
        <taxon>Pseudomonadota</taxon>
        <taxon>Alphaproteobacteria</taxon>
        <taxon>Hyphomicrobiales</taxon>
        <taxon>Rhizobiaceae</taxon>
        <taxon>Aliirhizobium</taxon>
    </lineage>
</organism>
<dbReference type="RefSeq" id="WP_139679370.1">
    <property type="nucleotide sequence ID" value="NZ_VDMN01000011.1"/>
</dbReference>
<dbReference type="SUPFAM" id="SSF52540">
    <property type="entry name" value="P-loop containing nucleoside triphosphate hydrolases"/>
    <property type="match status" value="1"/>
</dbReference>
<comment type="caution">
    <text evidence="4">The sequence shown here is derived from an EMBL/GenBank/DDBJ whole genome shotgun (WGS) entry which is preliminary data.</text>
</comment>
<dbReference type="Pfam" id="PF00437">
    <property type="entry name" value="T2SSE"/>
    <property type="match status" value="1"/>
</dbReference>
<evidence type="ECO:0000313" key="5">
    <source>
        <dbReference type="Proteomes" id="UP000311605"/>
    </source>
</evidence>
<dbReference type="GO" id="GO:0005524">
    <property type="term" value="F:ATP binding"/>
    <property type="evidence" value="ECO:0007669"/>
    <property type="project" value="InterPro"/>
</dbReference>
<feature type="domain" description="Bacterial type II secretion system protein E" evidence="3">
    <location>
        <begin position="215"/>
        <end position="229"/>
    </location>
</feature>
<evidence type="ECO:0000313" key="4">
    <source>
        <dbReference type="EMBL" id="TNM59844.1"/>
    </source>
</evidence>
<dbReference type="InterPro" id="IPR027417">
    <property type="entry name" value="P-loop_NTPase"/>
</dbReference>
<dbReference type="GO" id="GO:0005737">
    <property type="term" value="C:cytoplasm"/>
    <property type="evidence" value="ECO:0007669"/>
    <property type="project" value="InterPro"/>
</dbReference>
<keyword evidence="2" id="KW-0547">Nucleotide-binding</keyword>
<dbReference type="NCBIfam" id="NF010407">
    <property type="entry name" value="PRK13833.1"/>
    <property type="match status" value="1"/>
</dbReference>
<dbReference type="GO" id="GO:0016887">
    <property type="term" value="F:ATP hydrolysis activity"/>
    <property type="evidence" value="ECO:0007669"/>
    <property type="project" value="InterPro"/>
</dbReference>
<dbReference type="Proteomes" id="UP000311605">
    <property type="component" value="Unassembled WGS sequence"/>
</dbReference>
<sequence length="330" mass="35648">MHPSRSGESERRLIANLRDALGDVIVAALNDLAVVEVMLNPDGKLFIERIGEGIRPAGDMNAHDAEAVIGRVAHALSTEINRERPIISGELPLGGHRFEGLLPPAAPAPMFTIRKRATVLISLDRYVEDGILATSQVAVIRDAIAQRLNIVVSGGTGTGKTTLTNAILREFVDVTPEHRLVILEDTAEIQCAAKNYVILHTTDTVDMNRLLKSTMRLRPDRIIVGEVRDGAALTLLKAWNTGHPGGIATVHANNAKAALTRLEQLVAEVSSQPMPEVIGEAVDLIVSIERTPKGRIVREILRVDGFRNGTYQIAPVGNSNSDNQGKLHVA</sequence>
<dbReference type="PANTHER" id="PTHR30486:SF6">
    <property type="entry name" value="TYPE IV PILUS RETRACTATION ATPASE PILT"/>
    <property type="match status" value="1"/>
</dbReference>
<dbReference type="InterPro" id="IPR014149">
    <property type="entry name" value="Conjug-transfer_TrbB"/>
</dbReference>
<keyword evidence="5" id="KW-1185">Reference proteome</keyword>
<dbReference type="PANTHER" id="PTHR30486">
    <property type="entry name" value="TWITCHING MOTILITY PROTEIN PILT"/>
    <property type="match status" value="1"/>
</dbReference>
<dbReference type="Gene3D" id="3.40.50.300">
    <property type="entry name" value="P-loop containing nucleotide triphosphate hydrolases"/>
    <property type="match status" value="1"/>
</dbReference>
<keyword evidence="2" id="KW-0067">ATP-binding</keyword>
<dbReference type="CDD" id="cd01130">
    <property type="entry name" value="VirB11-like_ATPase"/>
    <property type="match status" value="1"/>
</dbReference>
<protein>
    <submittedName>
        <fullName evidence="4">P-type conjugative transfer ATPase TrbB</fullName>
    </submittedName>
</protein>
<gene>
    <name evidence="4" type="primary">trbB</name>
    <name evidence="4" type="ORF">FHP24_27095</name>
</gene>
<dbReference type="AlphaFoldDB" id="A0A5C4XBR1"/>
<evidence type="ECO:0000256" key="2">
    <source>
        <dbReference type="ARBA" id="ARBA00022840"/>
    </source>
</evidence>
<name>A0A5C4XBR1_9HYPH</name>
<dbReference type="PROSITE" id="PS00662">
    <property type="entry name" value="T2SP_E"/>
    <property type="match status" value="1"/>
</dbReference>
<reference evidence="4 5" key="1">
    <citation type="submission" date="2019-06" db="EMBL/GenBank/DDBJ databases">
        <title>The draft genome of Rhizobium smilacinae PTYR-5.</title>
        <authorList>
            <person name="Liu L."/>
            <person name="Li L."/>
            <person name="Zhang X."/>
        </authorList>
    </citation>
    <scope>NUCLEOTIDE SEQUENCE [LARGE SCALE GENOMIC DNA]</scope>
    <source>
        <strain evidence="4 5">PTYR-5</strain>
    </source>
</reference>
<evidence type="ECO:0000259" key="3">
    <source>
        <dbReference type="PROSITE" id="PS00662"/>
    </source>
</evidence>
<dbReference type="InterPro" id="IPR050921">
    <property type="entry name" value="T4SS_GSP_E_ATPase"/>
</dbReference>
<dbReference type="InterPro" id="IPR001482">
    <property type="entry name" value="T2SS/T4SS_dom"/>
</dbReference>
<dbReference type="Gene3D" id="3.30.450.90">
    <property type="match status" value="1"/>
</dbReference>
<evidence type="ECO:0000256" key="1">
    <source>
        <dbReference type="ARBA" id="ARBA00006611"/>
    </source>
</evidence>
<dbReference type="NCBIfam" id="TIGR02782">
    <property type="entry name" value="TrbB_P"/>
    <property type="match status" value="1"/>
</dbReference>
<comment type="similarity">
    <text evidence="1">Belongs to the GSP E family.</text>
</comment>
<proteinExistence type="inferred from homology"/>